<dbReference type="Proteomes" id="UP001230207">
    <property type="component" value="Unassembled WGS sequence"/>
</dbReference>
<keyword evidence="2" id="KW-1185">Reference proteome</keyword>
<gene>
    <name evidence="1" type="ORF">QO002_003471</name>
</gene>
<dbReference type="EMBL" id="JAUSVF010000001">
    <property type="protein sequence ID" value="MDQ0321333.1"/>
    <property type="molecule type" value="Genomic_DNA"/>
</dbReference>
<evidence type="ECO:0008006" key="3">
    <source>
        <dbReference type="Google" id="ProtNLM"/>
    </source>
</evidence>
<reference evidence="1 2" key="1">
    <citation type="submission" date="2023-07" db="EMBL/GenBank/DDBJ databases">
        <title>Genomic Encyclopedia of Type Strains, Phase IV (KMG-IV): sequencing the most valuable type-strain genomes for metagenomic binning, comparative biology and taxonomic classification.</title>
        <authorList>
            <person name="Goeker M."/>
        </authorList>
    </citation>
    <scope>NUCLEOTIDE SEQUENCE [LARGE SCALE GENOMIC DNA]</scope>
    <source>
        <strain evidence="1 2">DSM 1112</strain>
    </source>
</reference>
<evidence type="ECO:0000313" key="1">
    <source>
        <dbReference type="EMBL" id="MDQ0321333.1"/>
    </source>
</evidence>
<sequence length="155" mass="17099">MFGMSVFQSVLERFKAEENEATTEDETPSVVSSGISAPFVGTLTAAGNFGTVVAHHAYLENAGEEMLQPPKPKPKPVIPDHLRRTNPDMIAADLGLGDNETTLSLTEKRRRFAAENHPDRYPLDFRAHATLRMKVANMLIDEALRRLKIMAPKGA</sequence>
<accession>A0ABU0BSU4</accession>
<organism evidence="1 2">
    <name type="scientific">Pararhizobium capsulatum DSM 1112</name>
    <dbReference type="NCBI Taxonomy" id="1121113"/>
    <lineage>
        <taxon>Bacteria</taxon>
        <taxon>Pseudomonadati</taxon>
        <taxon>Pseudomonadota</taxon>
        <taxon>Alphaproteobacteria</taxon>
        <taxon>Hyphomicrobiales</taxon>
        <taxon>Rhizobiaceae</taxon>
        <taxon>Rhizobium/Agrobacterium group</taxon>
        <taxon>Pararhizobium</taxon>
    </lineage>
</organism>
<evidence type="ECO:0000313" key="2">
    <source>
        <dbReference type="Proteomes" id="UP001230207"/>
    </source>
</evidence>
<protein>
    <recommendedName>
        <fullName evidence="3">J domain-containing protein</fullName>
    </recommendedName>
</protein>
<comment type="caution">
    <text evidence="1">The sequence shown here is derived from an EMBL/GenBank/DDBJ whole genome shotgun (WGS) entry which is preliminary data.</text>
</comment>
<name>A0ABU0BSU4_9HYPH</name>
<proteinExistence type="predicted"/>
<dbReference type="RefSeq" id="WP_307231854.1">
    <property type="nucleotide sequence ID" value="NZ_JAUSVF010000001.1"/>
</dbReference>